<reference evidence="2" key="1">
    <citation type="submission" date="2022-07" db="EMBL/GenBank/DDBJ databases">
        <title>Fungi with potential for degradation of polypropylene.</title>
        <authorList>
            <person name="Gostincar C."/>
        </authorList>
    </citation>
    <scope>NUCLEOTIDE SEQUENCE</scope>
    <source>
        <strain evidence="2">EXF-13308</strain>
    </source>
</reference>
<feature type="region of interest" description="Disordered" evidence="1">
    <location>
        <begin position="383"/>
        <end position="409"/>
    </location>
</feature>
<dbReference type="EMBL" id="JANBVO010000004">
    <property type="protein sequence ID" value="KAJ9154851.1"/>
    <property type="molecule type" value="Genomic_DNA"/>
</dbReference>
<keyword evidence="3" id="KW-1185">Reference proteome</keyword>
<evidence type="ECO:0000313" key="2">
    <source>
        <dbReference type="EMBL" id="KAJ9154851.1"/>
    </source>
</evidence>
<organism evidence="2 3">
    <name type="scientific">Pleurostoma richardsiae</name>
    <dbReference type="NCBI Taxonomy" id="41990"/>
    <lineage>
        <taxon>Eukaryota</taxon>
        <taxon>Fungi</taxon>
        <taxon>Dikarya</taxon>
        <taxon>Ascomycota</taxon>
        <taxon>Pezizomycotina</taxon>
        <taxon>Sordariomycetes</taxon>
        <taxon>Sordariomycetidae</taxon>
        <taxon>Calosphaeriales</taxon>
        <taxon>Pleurostomataceae</taxon>
        <taxon>Pleurostoma</taxon>
    </lineage>
</organism>
<feature type="compositionally biased region" description="Pro residues" evidence="1">
    <location>
        <begin position="139"/>
        <end position="153"/>
    </location>
</feature>
<dbReference type="Proteomes" id="UP001174694">
    <property type="component" value="Unassembled WGS sequence"/>
</dbReference>
<evidence type="ECO:0000313" key="3">
    <source>
        <dbReference type="Proteomes" id="UP001174694"/>
    </source>
</evidence>
<dbReference type="AlphaFoldDB" id="A0AA38VNC3"/>
<feature type="region of interest" description="Disordered" evidence="1">
    <location>
        <begin position="134"/>
        <end position="175"/>
    </location>
</feature>
<feature type="compositionally biased region" description="Low complexity" evidence="1">
    <location>
        <begin position="386"/>
        <end position="403"/>
    </location>
</feature>
<dbReference type="InterPro" id="IPR022190">
    <property type="entry name" value="DUF3716"/>
</dbReference>
<gene>
    <name evidence="2" type="ORF">NKR23_g2220</name>
</gene>
<protein>
    <submittedName>
        <fullName evidence="2">Uncharacterized protein</fullName>
    </submittedName>
</protein>
<comment type="caution">
    <text evidence="2">The sequence shown here is derived from an EMBL/GenBank/DDBJ whole genome shotgun (WGS) entry which is preliminary data.</text>
</comment>
<evidence type="ECO:0000256" key="1">
    <source>
        <dbReference type="SAM" id="MobiDB-lite"/>
    </source>
</evidence>
<accession>A0AA38VNC3</accession>
<name>A0AA38VNC3_9PEZI</name>
<sequence>MKGIMRPSRGRPNKVVKPSSAPRRPGRPIDAAQFEQYQEGDGGAAAAEQRDDAAEEAGQHTAEDELPGGPADAAGHVDVDPDMEQPADEPIDLNAVNAAANILANGGVSTVAAGPSATIYPDVSDAHSVPVVASASPGAMPPAPMSYPAPPEPQQHQPQQHLHAQQQQQQHDFTTTEDMARDSGYTEFKIDSAFAKRLSREPGQRHADQRKPDQHLNMVRRSNVEALFAQIAGDLAPSPCHHCRKGQGPWTQCVLYGGQMMGSCANCWFNASGSRCSFHEKSNPPPPLYHTHVTAPLIAAEPGGAYPVPAIPLAPHGTEPSTPGQAVPLGAYHIPAYSDDPNVRYTVEKAIADVRRADRSTRHLMKIEIKAKQLALEIVEYEEAVQQQQQHQQHQQQQQQQQHQPEHEL</sequence>
<feature type="compositionally biased region" description="Basic and acidic residues" evidence="1">
    <location>
        <begin position="48"/>
        <end position="63"/>
    </location>
</feature>
<dbReference type="Pfam" id="PF12511">
    <property type="entry name" value="DUF3716"/>
    <property type="match status" value="1"/>
</dbReference>
<feature type="compositionally biased region" description="Low complexity" evidence="1">
    <location>
        <begin position="154"/>
        <end position="171"/>
    </location>
</feature>
<feature type="region of interest" description="Disordered" evidence="1">
    <location>
        <begin position="1"/>
        <end position="88"/>
    </location>
</feature>
<proteinExistence type="predicted"/>